<dbReference type="AlphaFoldDB" id="A0A2P6SQ44"/>
<protein>
    <submittedName>
        <fullName evidence="2">Uncharacterized protein</fullName>
    </submittedName>
</protein>
<keyword evidence="1" id="KW-0472">Membrane</keyword>
<feature type="transmembrane region" description="Helical" evidence="1">
    <location>
        <begin position="41"/>
        <end position="65"/>
    </location>
</feature>
<gene>
    <name evidence="2" type="ORF">RchiOBHm_Chr0c39g0503301</name>
</gene>
<keyword evidence="1" id="KW-1133">Transmembrane helix</keyword>
<dbReference type="EMBL" id="PDCK01000034">
    <property type="protein sequence ID" value="PRQ60814.1"/>
    <property type="molecule type" value="Genomic_DNA"/>
</dbReference>
<organism evidence="2 3">
    <name type="scientific">Rosa chinensis</name>
    <name type="common">China rose</name>
    <dbReference type="NCBI Taxonomy" id="74649"/>
    <lineage>
        <taxon>Eukaryota</taxon>
        <taxon>Viridiplantae</taxon>
        <taxon>Streptophyta</taxon>
        <taxon>Embryophyta</taxon>
        <taxon>Tracheophyta</taxon>
        <taxon>Spermatophyta</taxon>
        <taxon>Magnoliopsida</taxon>
        <taxon>eudicotyledons</taxon>
        <taxon>Gunneridae</taxon>
        <taxon>Pentapetalae</taxon>
        <taxon>rosids</taxon>
        <taxon>fabids</taxon>
        <taxon>Rosales</taxon>
        <taxon>Rosaceae</taxon>
        <taxon>Rosoideae</taxon>
        <taxon>Rosoideae incertae sedis</taxon>
        <taxon>Rosa</taxon>
    </lineage>
</organism>
<keyword evidence="3" id="KW-1185">Reference proteome</keyword>
<name>A0A2P6SQ44_ROSCH</name>
<proteinExistence type="predicted"/>
<dbReference type="Proteomes" id="UP000238479">
    <property type="component" value="Unassembled WGS sequence"/>
</dbReference>
<evidence type="ECO:0000256" key="1">
    <source>
        <dbReference type="SAM" id="Phobius"/>
    </source>
</evidence>
<evidence type="ECO:0000313" key="3">
    <source>
        <dbReference type="Proteomes" id="UP000238479"/>
    </source>
</evidence>
<dbReference type="Gramene" id="PRQ60814">
    <property type="protein sequence ID" value="PRQ60814"/>
    <property type="gene ID" value="RchiOBHm_Chr0c39g0503301"/>
</dbReference>
<comment type="caution">
    <text evidence="2">The sequence shown here is derived from an EMBL/GenBank/DDBJ whole genome shotgun (WGS) entry which is preliminary data.</text>
</comment>
<reference evidence="2 3" key="1">
    <citation type="journal article" date="2018" name="Nat. Genet.">
        <title>The Rosa genome provides new insights in the design of modern roses.</title>
        <authorList>
            <person name="Bendahmane M."/>
        </authorList>
    </citation>
    <scope>NUCLEOTIDE SEQUENCE [LARGE SCALE GENOMIC DNA]</scope>
    <source>
        <strain evidence="3">cv. Old Blush</strain>
    </source>
</reference>
<accession>A0A2P6SQ44</accession>
<sequence>MRIVLRFGKLKELRFRIASYLTQRRGTIFLGKLEAISLLSVLGYSFSCNTSLFLTFSILVLLRIFEMFNFF</sequence>
<evidence type="ECO:0000313" key="2">
    <source>
        <dbReference type="EMBL" id="PRQ60814.1"/>
    </source>
</evidence>
<keyword evidence="1" id="KW-0812">Transmembrane</keyword>